<dbReference type="RefSeq" id="WP_183724769.1">
    <property type="nucleotide sequence ID" value="NZ_JACHBW010000008.1"/>
</dbReference>
<keyword evidence="3" id="KW-1185">Reference proteome</keyword>
<feature type="signal peptide" evidence="1">
    <location>
        <begin position="1"/>
        <end position="22"/>
    </location>
</feature>
<dbReference type="AlphaFoldDB" id="A0A7W9WT65"/>
<dbReference type="Proteomes" id="UP000571554">
    <property type="component" value="Unassembled WGS sequence"/>
</dbReference>
<sequence>MKKLLLAVGLVASMLFAGCATNGTTSAPKLIITPQQLATDFCPVVNADLAVIAASPLLNASQKVLLNGDPSDATKPGIIAINKSVCAAGNTIDVTNLETLNNTAFPALITLVGALPMLPNQPAILLGLTLAQPILNQVLATVQAQQAAAASPASTASAASAPVAASQ</sequence>
<accession>A0A7W9WT65</accession>
<reference evidence="2 3" key="1">
    <citation type="submission" date="2020-08" db="EMBL/GenBank/DDBJ databases">
        <title>Above-ground endophytic microbial communities from plants in different locations in the United States.</title>
        <authorList>
            <person name="Frank C."/>
        </authorList>
    </citation>
    <scope>NUCLEOTIDE SEQUENCE [LARGE SCALE GENOMIC DNA]</scope>
    <source>
        <strain evidence="2 3">WP4_2_2</strain>
    </source>
</reference>
<evidence type="ECO:0000313" key="3">
    <source>
        <dbReference type="Proteomes" id="UP000571554"/>
    </source>
</evidence>
<feature type="chain" id="PRO_5031390171" evidence="1">
    <location>
        <begin position="23"/>
        <end position="167"/>
    </location>
</feature>
<organism evidence="2 3">
    <name type="scientific">Paraburkholderia bannensis</name>
    <dbReference type="NCBI Taxonomy" id="765414"/>
    <lineage>
        <taxon>Bacteria</taxon>
        <taxon>Pseudomonadati</taxon>
        <taxon>Pseudomonadota</taxon>
        <taxon>Betaproteobacteria</taxon>
        <taxon>Burkholderiales</taxon>
        <taxon>Burkholderiaceae</taxon>
        <taxon>Paraburkholderia</taxon>
    </lineage>
</organism>
<dbReference type="PROSITE" id="PS51257">
    <property type="entry name" value="PROKAR_LIPOPROTEIN"/>
    <property type="match status" value="1"/>
</dbReference>
<protein>
    <submittedName>
        <fullName evidence="2">Uncharacterized protein</fullName>
    </submittedName>
</protein>
<gene>
    <name evidence="2" type="ORF">F4827_003114</name>
</gene>
<proteinExistence type="predicted"/>
<keyword evidence="1" id="KW-0732">Signal</keyword>
<evidence type="ECO:0000313" key="2">
    <source>
        <dbReference type="EMBL" id="MBB6103259.1"/>
    </source>
</evidence>
<name>A0A7W9WT65_9BURK</name>
<dbReference type="EMBL" id="JACHBW010000008">
    <property type="protein sequence ID" value="MBB6103259.1"/>
    <property type="molecule type" value="Genomic_DNA"/>
</dbReference>
<comment type="caution">
    <text evidence="2">The sequence shown here is derived from an EMBL/GenBank/DDBJ whole genome shotgun (WGS) entry which is preliminary data.</text>
</comment>
<evidence type="ECO:0000256" key="1">
    <source>
        <dbReference type="SAM" id="SignalP"/>
    </source>
</evidence>